<feature type="region of interest" description="Disordered" evidence="6">
    <location>
        <begin position="187"/>
        <end position="226"/>
    </location>
</feature>
<evidence type="ECO:0000313" key="8">
    <source>
        <dbReference type="Proteomes" id="UP000070444"/>
    </source>
</evidence>
<feature type="compositionally biased region" description="Acidic residues" evidence="6">
    <location>
        <begin position="196"/>
        <end position="226"/>
    </location>
</feature>
<name>A0A137P4X3_CONC2</name>
<reference evidence="7 8" key="1">
    <citation type="journal article" date="2015" name="Genome Biol. Evol.">
        <title>Phylogenomic analyses indicate that early fungi evolved digesting cell walls of algal ancestors of land plants.</title>
        <authorList>
            <person name="Chang Y."/>
            <person name="Wang S."/>
            <person name="Sekimoto S."/>
            <person name="Aerts A.L."/>
            <person name="Choi C."/>
            <person name="Clum A."/>
            <person name="LaButti K.M."/>
            <person name="Lindquist E.A."/>
            <person name="Yee Ngan C."/>
            <person name="Ohm R.A."/>
            <person name="Salamov A.A."/>
            <person name="Grigoriev I.V."/>
            <person name="Spatafora J.W."/>
            <person name="Berbee M.L."/>
        </authorList>
    </citation>
    <scope>NUCLEOTIDE SEQUENCE [LARGE SCALE GENOMIC DNA]</scope>
    <source>
        <strain evidence="7 8">NRRL 28638</strain>
    </source>
</reference>
<dbReference type="SMART" id="SM01371">
    <property type="entry name" value="TFIIA"/>
    <property type="match status" value="1"/>
</dbReference>
<dbReference type="OMA" id="KHDIPRI"/>
<dbReference type="CDD" id="cd07976">
    <property type="entry name" value="TFIIA_alpha_beta_like"/>
    <property type="match status" value="1"/>
</dbReference>
<dbReference type="OrthoDB" id="6275927at2759"/>
<dbReference type="PANTHER" id="PTHR12694:SF8">
    <property type="entry name" value="TRANSCRIPTION INITIATION FACTOR IIA SUBUNIT 1"/>
    <property type="match status" value="1"/>
</dbReference>
<evidence type="ECO:0000256" key="2">
    <source>
        <dbReference type="ARBA" id="ARBA00010059"/>
    </source>
</evidence>
<evidence type="ECO:0000256" key="3">
    <source>
        <dbReference type="ARBA" id="ARBA00023163"/>
    </source>
</evidence>
<dbReference type="Proteomes" id="UP000070444">
    <property type="component" value="Unassembled WGS sequence"/>
</dbReference>
<dbReference type="FunFam" id="1.10.287.100:FF:000001">
    <property type="entry name" value="Transcription initiation factor IIA subunit"/>
    <property type="match status" value="1"/>
</dbReference>
<dbReference type="STRING" id="796925.A0A137P4X3"/>
<dbReference type="GO" id="GO:0005672">
    <property type="term" value="C:transcription factor TFIIA complex"/>
    <property type="evidence" value="ECO:0007669"/>
    <property type="project" value="InterPro"/>
</dbReference>
<keyword evidence="4" id="KW-0539">Nucleus</keyword>
<evidence type="ECO:0000256" key="5">
    <source>
        <dbReference type="ARBA" id="ARBA00074154"/>
    </source>
</evidence>
<keyword evidence="3" id="KW-0804">Transcription</keyword>
<dbReference type="Gene3D" id="1.10.287.100">
    <property type="match status" value="1"/>
</dbReference>
<accession>A0A137P4X3</accession>
<dbReference type="Gene3D" id="2.30.18.10">
    <property type="entry name" value="Transcription factor IIA (TFIIA), beta-barrel domain"/>
    <property type="match status" value="1"/>
</dbReference>
<dbReference type="Pfam" id="PF03153">
    <property type="entry name" value="TFIIA"/>
    <property type="match status" value="1"/>
</dbReference>
<keyword evidence="8" id="KW-1185">Reference proteome</keyword>
<comment type="subcellular location">
    <subcellularLocation>
        <location evidence="1">Nucleus</location>
    </subcellularLocation>
</comment>
<evidence type="ECO:0000256" key="6">
    <source>
        <dbReference type="SAM" id="MobiDB-lite"/>
    </source>
</evidence>
<dbReference type="SUPFAM" id="SSF50784">
    <property type="entry name" value="Transcription factor IIA (TFIIA), beta-barrel domain"/>
    <property type="match status" value="1"/>
</dbReference>
<evidence type="ECO:0000313" key="7">
    <source>
        <dbReference type="EMBL" id="KXN70055.1"/>
    </source>
</evidence>
<comment type="similarity">
    <text evidence="2">Belongs to the TFIIA subunit 1 family.</text>
</comment>
<proteinExistence type="inferred from homology"/>
<dbReference type="AlphaFoldDB" id="A0A137P4X3"/>
<protein>
    <recommendedName>
        <fullName evidence="5">Transcription initiation factor IIA large subunit</fullName>
    </recommendedName>
</protein>
<organism evidence="7 8">
    <name type="scientific">Conidiobolus coronatus (strain ATCC 28846 / CBS 209.66 / NRRL 28638)</name>
    <name type="common">Delacroixia coronata</name>
    <dbReference type="NCBI Taxonomy" id="796925"/>
    <lineage>
        <taxon>Eukaryota</taxon>
        <taxon>Fungi</taxon>
        <taxon>Fungi incertae sedis</taxon>
        <taxon>Zoopagomycota</taxon>
        <taxon>Entomophthoromycotina</taxon>
        <taxon>Entomophthoromycetes</taxon>
        <taxon>Entomophthorales</taxon>
        <taxon>Ancylistaceae</taxon>
        <taxon>Conidiobolus</taxon>
    </lineage>
</organism>
<evidence type="ECO:0000256" key="1">
    <source>
        <dbReference type="ARBA" id="ARBA00004123"/>
    </source>
</evidence>
<dbReference type="InterPro" id="IPR004855">
    <property type="entry name" value="TFIIA_asu/bsu"/>
</dbReference>
<sequence>MSNSIVSNVYRFVIDDVVTNITKDFEDSGVDLSVLQDLQRLWELKVASSRVANFEPVSYNDSNNSQLLNNEEYNPYYAESAGSLFAPTTGYNAMVDGHPTYVEGANVAAANLASLASASSSLLGNGSDLLNQNLYEYNPSSTSAPASESVTVKTDNVPQVDGANDCVYVNESDKILHRKIIENHKAQEESKVEQLDGNDDDLEDDEDAINSALDDSDGAENDDDGNEETEHIILCQYDKVSRTKNKWKCVLKDGIISVNGRDYLFNKASGDFEW</sequence>
<dbReference type="GO" id="GO:0006367">
    <property type="term" value="P:transcription initiation at RNA polymerase II promoter"/>
    <property type="evidence" value="ECO:0007669"/>
    <property type="project" value="InterPro"/>
</dbReference>
<dbReference type="InterPro" id="IPR009088">
    <property type="entry name" value="TFIIA_b-brl"/>
</dbReference>
<dbReference type="PANTHER" id="PTHR12694">
    <property type="entry name" value="TRANSCRIPTION INITIATION FACTOR IIA SUBUNIT 1"/>
    <property type="match status" value="1"/>
</dbReference>
<dbReference type="EMBL" id="KQ964514">
    <property type="protein sequence ID" value="KXN70055.1"/>
    <property type="molecule type" value="Genomic_DNA"/>
</dbReference>
<dbReference type="SUPFAM" id="SSF47396">
    <property type="entry name" value="Transcription factor IIA (TFIIA), alpha-helical domain"/>
    <property type="match status" value="1"/>
</dbReference>
<gene>
    <name evidence="7" type="ORF">CONCODRAFT_79015</name>
</gene>
<evidence type="ECO:0000256" key="4">
    <source>
        <dbReference type="ARBA" id="ARBA00023242"/>
    </source>
</evidence>